<feature type="transmembrane region" description="Helical" evidence="1">
    <location>
        <begin position="200"/>
        <end position="219"/>
    </location>
</feature>
<dbReference type="Pfam" id="PF10129">
    <property type="entry name" value="OpgC_C"/>
    <property type="match status" value="1"/>
</dbReference>
<keyword evidence="1" id="KW-0812">Transmembrane</keyword>
<keyword evidence="3" id="KW-1185">Reference proteome</keyword>
<evidence type="ECO:0000256" key="1">
    <source>
        <dbReference type="SAM" id="Phobius"/>
    </source>
</evidence>
<feature type="transmembrane region" description="Helical" evidence="1">
    <location>
        <begin position="81"/>
        <end position="104"/>
    </location>
</feature>
<organism evidence="2 3">
    <name type="scientific">Bradyrhizobium jicamae</name>
    <dbReference type="NCBI Taxonomy" id="280332"/>
    <lineage>
        <taxon>Bacteria</taxon>
        <taxon>Pseudomonadati</taxon>
        <taxon>Pseudomonadota</taxon>
        <taxon>Alphaproteobacteria</taxon>
        <taxon>Hyphomicrobiales</taxon>
        <taxon>Nitrobacteraceae</taxon>
        <taxon>Bradyrhizobium</taxon>
    </lineage>
</organism>
<name>A0A0R3LRW7_9BRAD</name>
<feature type="transmembrane region" description="Helical" evidence="1">
    <location>
        <begin position="305"/>
        <end position="323"/>
    </location>
</feature>
<feature type="transmembrane region" description="Helical" evidence="1">
    <location>
        <begin position="49"/>
        <end position="69"/>
    </location>
</feature>
<dbReference type="STRING" id="280332.CQ12_28065"/>
<dbReference type="PIRSF" id="PIRSF028704">
    <property type="entry name" value="UPC028704"/>
    <property type="match status" value="1"/>
</dbReference>
<dbReference type="RefSeq" id="WP_057836117.1">
    <property type="nucleotide sequence ID" value="NZ_LLXZ01000097.1"/>
</dbReference>
<feature type="transmembrane region" description="Helical" evidence="1">
    <location>
        <begin position="344"/>
        <end position="363"/>
    </location>
</feature>
<dbReference type="EMBL" id="LLXZ01000097">
    <property type="protein sequence ID" value="KRR07702.1"/>
    <property type="molecule type" value="Genomic_DNA"/>
</dbReference>
<evidence type="ECO:0000313" key="2">
    <source>
        <dbReference type="EMBL" id="KRR07702.1"/>
    </source>
</evidence>
<comment type="caution">
    <text evidence="2">The sequence shown here is derived from an EMBL/GenBank/DDBJ whole genome shotgun (WGS) entry which is preliminary data.</text>
</comment>
<gene>
    <name evidence="2" type="ORF">CQ12_28065</name>
</gene>
<dbReference type="InterPro" id="IPR014550">
    <property type="entry name" value="UCP028704_OpgC"/>
</dbReference>
<dbReference type="PANTHER" id="PTHR38592:SF3">
    <property type="entry name" value="BLL4819 PROTEIN"/>
    <property type="match status" value="1"/>
</dbReference>
<feature type="transmembrane region" description="Helical" evidence="1">
    <location>
        <begin position="261"/>
        <end position="280"/>
    </location>
</feature>
<dbReference type="AlphaFoldDB" id="A0A0R3LRW7"/>
<evidence type="ECO:0008006" key="4">
    <source>
        <dbReference type="Google" id="ProtNLM"/>
    </source>
</evidence>
<dbReference type="Proteomes" id="UP000050863">
    <property type="component" value="Unassembled WGS sequence"/>
</dbReference>
<dbReference type="OrthoDB" id="9775975at2"/>
<feature type="transmembrane region" description="Helical" evidence="1">
    <location>
        <begin position="369"/>
        <end position="393"/>
    </location>
</feature>
<dbReference type="PANTHER" id="PTHR38592">
    <property type="entry name" value="BLL4819 PROTEIN"/>
    <property type="match status" value="1"/>
</dbReference>
<feature type="transmembrane region" description="Helical" evidence="1">
    <location>
        <begin position="231"/>
        <end position="249"/>
    </location>
</feature>
<reference evidence="2 3" key="1">
    <citation type="submission" date="2014-03" db="EMBL/GenBank/DDBJ databases">
        <title>Bradyrhizobium valentinum sp. nov., isolated from effective nodules of Lupinus mariae-josephae, a lupine endemic of basic-lime soils in Eastern Spain.</title>
        <authorList>
            <person name="Duran D."/>
            <person name="Rey L."/>
            <person name="Navarro A."/>
            <person name="Busquets A."/>
            <person name="Imperial J."/>
            <person name="Ruiz-Argueso T."/>
        </authorList>
    </citation>
    <scope>NUCLEOTIDE SEQUENCE [LARGE SCALE GENOMIC DNA]</scope>
    <source>
        <strain evidence="2 3">PAC68</strain>
    </source>
</reference>
<feature type="transmembrane region" description="Helical" evidence="1">
    <location>
        <begin position="116"/>
        <end position="135"/>
    </location>
</feature>
<keyword evidence="1" id="KW-0472">Membrane</keyword>
<protein>
    <recommendedName>
        <fullName evidence="4">OpgC protein</fullName>
    </recommendedName>
</protein>
<feature type="transmembrane region" description="Helical" evidence="1">
    <location>
        <begin position="175"/>
        <end position="193"/>
    </location>
</feature>
<accession>A0A0R3LRW7</accession>
<keyword evidence="1" id="KW-1133">Transmembrane helix</keyword>
<evidence type="ECO:0000313" key="3">
    <source>
        <dbReference type="Proteomes" id="UP000050863"/>
    </source>
</evidence>
<sequence length="418" mass="47168">MSSIADPVAGTPLSDAKASDAKAAAAAAPAIAFPMAGERELRLDLFRGMALWLIFIDHLPTNILTWFTIRNYGFSDATEIFIFISGYTAAFVYGRAMLEAGFVVATARIMRRVWQIYVAHVFLFTIFLAEISYVATRFENPLYSEEMGIMDFLKQPDVTIIQALLLRFRPVNMDVLPLYIVLMLFLPVILWLLKWRADIGLALSVLLYVLTWQFDWYLTAYPSGFWIFNPFAWQLLFVFGAWCALGGAARMSRILSSPVTMWICIVYLSFAFFVTLTWHIPQLSFLMPKRLEQWMYPITKTDLDVLRFAHFLALAALTVRFLPRDWSGLKSRWLRPLILCGQHSLEIFCLGVFLAFAGHFVLAEVGGGALMHALISLAGILIMWGVAWVISWYKHSADKGASKTKKPVINADLAGGSV</sequence>
<proteinExistence type="predicted"/>